<gene>
    <name evidence="4" type="ORF">FHS68_000941</name>
</gene>
<dbReference type="Gene3D" id="3.40.50.2300">
    <property type="match status" value="1"/>
</dbReference>
<evidence type="ECO:0000259" key="2">
    <source>
        <dbReference type="PROSITE" id="PS50110"/>
    </source>
</evidence>
<dbReference type="InterPro" id="IPR011006">
    <property type="entry name" value="CheY-like_superfamily"/>
</dbReference>
<reference evidence="4 5" key="1">
    <citation type="submission" date="2020-03" db="EMBL/GenBank/DDBJ databases">
        <title>Genomic Encyclopedia of Type Strains, Phase IV (KMG-IV): sequencing the most valuable type-strain genomes for metagenomic binning, comparative biology and taxonomic classification.</title>
        <authorList>
            <person name="Goeker M."/>
        </authorList>
    </citation>
    <scope>NUCLEOTIDE SEQUENCE [LARGE SCALE GENOMIC DNA]</scope>
    <source>
        <strain evidence="4 5">DSM 102865</strain>
    </source>
</reference>
<evidence type="ECO:0000259" key="3">
    <source>
        <dbReference type="PROSITE" id="PS50930"/>
    </source>
</evidence>
<dbReference type="PANTHER" id="PTHR37299:SF1">
    <property type="entry name" value="STAGE 0 SPORULATION PROTEIN A HOMOLOG"/>
    <property type="match status" value="1"/>
</dbReference>
<comment type="caution">
    <text evidence="4">The sequence shown here is derived from an EMBL/GenBank/DDBJ whole genome shotgun (WGS) entry which is preliminary data.</text>
</comment>
<evidence type="ECO:0000313" key="5">
    <source>
        <dbReference type="Proteomes" id="UP001179181"/>
    </source>
</evidence>
<dbReference type="GO" id="GO:0003677">
    <property type="term" value="F:DNA binding"/>
    <property type="evidence" value="ECO:0007669"/>
    <property type="project" value="UniProtKB-KW"/>
</dbReference>
<dbReference type="Pfam" id="PF00072">
    <property type="entry name" value="Response_reg"/>
    <property type="match status" value="1"/>
</dbReference>
<organism evidence="4 5">
    <name type="scientific">Dyadobacter arcticus</name>
    <dbReference type="NCBI Taxonomy" id="1078754"/>
    <lineage>
        <taxon>Bacteria</taxon>
        <taxon>Pseudomonadati</taxon>
        <taxon>Bacteroidota</taxon>
        <taxon>Cytophagia</taxon>
        <taxon>Cytophagales</taxon>
        <taxon>Spirosomataceae</taxon>
        <taxon>Dyadobacter</taxon>
    </lineage>
</organism>
<sequence>MNILIVEDDFIIAKHLQFLLNGFGYEAHDIATDYPTAVELLANKVFHLAVLDINLNGYQTGIDLADYIRENLGIPFLFLSAHDDIAVVNAALQSAPHAFLQKPFQKITVYTAVKLALKNYRLAALAGETEMQEKEDTTVIKDALFIKEKHMFTKIMLSDILYIRSDDNYLELHTNKKKYTIRETLKNMIQQLPVNFFFRVHKSFIINLNSITAIDYVHVMINDIEIPITNDNRNELLSRIKTFS</sequence>
<dbReference type="PROSITE" id="PS50930">
    <property type="entry name" value="HTH_LYTTR"/>
    <property type="match status" value="1"/>
</dbReference>
<dbReference type="Pfam" id="PF04397">
    <property type="entry name" value="LytTR"/>
    <property type="match status" value="1"/>
</dbReference>
<dbReference type="Proteomes" id="UP001179181">
    <property type="component" value="Unassembled WGS sequence"/>
</dbReference>
<dbReference type="Gene3D" id="2.40.50.1020">
    <property type="entry name" value="LytTr DNA-binding domain"/>
    <property type="match status" value="1"/>
</dbReference>
<dbReference type="InterPro" id="IPR007492">
    <property type="entry name" value="LytTR_DNA-bd_dom"/>
</dbReference>
<dbReference type="InterPro" id="IPR046947">
    <property type="entry name" value="LytR-like"/>
</dbReference>
<dbReference type="InterPro" id="IPR001789">
    <property type="entry name" value="Sig_transdc_resp-reg_receiver"/>
</dbReference>
<evidence type="ECO:0000256" key="1">
    <source>
        <dbReference type="PROSITE-ProRule" id="PRU00169"/>
    </source>
</evidence>
<protein>
    <submittedName>
        <fullName evidence="4">DNA-binding LytR/AlgR family response regulator</fullName>
    </submittedName>
</protein>
<keyword evidence="4" id="KW-0238">DNA-binding</keyword>
<accession>A0ABX0UK53</accession>
<feature type="modified residue" description="4-aspartylphosphate" evidence="1">
    <location>
        <position position="52"/>
    </location>
</feature>
<dbReference type="PANTHER" id="PTHR37299">
    <property type="entry name" value="TRANSCRIPTIONAL REGULATOR-RELATED"/>
    <property type="match status" value="1"/>
</dbReference>
<feature type="domain" description="HTH LytTR-type" evidence="3">
    <location>
        <begin position="154"/>
        <end position="242"/>
    </location>
</feature>
<feature type="domain" description="Response regulatory" evidence="2">
    <location>
        <begin position="2"/>
        <end position="117"/>
    </location>
</feature>
<dbReference type="SMART" id="SM00448">
    <property type="entry name" value="REC"/>
    <property type="match status" value="1"/>
</dbReference>
<dbReference type="SMART" id="SM00850">
    <property type="entry name" value="LytTR"/>
    <property type="match status" value="1"/>
</dbReference>
<proteinExistence type="predicted"/>
<name>A0ABX0UK53_9BACT</name>
<dbReference type="RefSeq" id="WP_167267656.1">
    <property type="nucleotide sequence ID" value="NZ_JAASQJ010000001.1"/>
</dbReference>
<dbReference type="EMBL" id="JAASQJ010000001">
    <property type="protein sequence ID" value="NIJ51785.1"/>
    <property type="molecule type" value="Genomic_DNA"/>
</dbReference>
<evidence type="ECO:0000313" key="4">
    <source>
        <dbReference type="EMBL" id="NIJ51785.1"/>
    </source>
</evidence>
<dbReference type="SUPFAM" id="SSF52172">
    <property type="entry name" value="CheY-like"/>
    <property type="match status" value="1"/>
</dbReference>
<keyword evidence="1" id="KW-0597">Phosphoprotein</keyword>
<dbReference type="PROSITE" id="PS50110">
    <property type="entry name" value="RESPONSE_REGULATORY"/>
    <property type="match status" value="1"/>
</dbReference>
<keyword evidence="5" id="KW-1185">Reference proteome</keyword>